<dbReference type="AlphaFoldDB" id="A0A285QYC8"/>
<dbReference type="EMBL" id="OBMI01000002">
    <property type="protein sequence ID" value="SOB86923.1"/>
    <property type="molecule type" value="Genomic_DNA"/>
</dbReference>
<evidence type="ECO:0000313" key="2">
    <source>
        <dbReference type="EMBL" id="SOB86923.1"/>
    </source>
</evidence>
<evidence type="ECO:0000313" key="3">
    <source>
        <dbReference type="Proteomes" id="UP000219494"/>
    </source>
</evidence>
<dbReference type="InterPro" id="IPR016181">
    <property type="entry name" value="Acyl_CoA_acyltransferase"/>
</dbReference>
<sequence>MFARTPRLTLRPGWIEDAPALAQAIAHEAVVMRLAHVPWPYTVADAEHFLSMLLGRGEAACLVFAHDGGTTLVGGVGVHGSAGAFELGYWFTPAAWGRGYATEAGRAMLGMARHALGHRALASGHQLDNPASGRVLRKLGFVPTGRVERRACRARGCDVEVATYACDLTDAACDPPRMAA</sequence>
<accession>A0A285QYC8</accession>
<dbReference type="Pfam" id="PF13302">
    <property type="entry name" value="Acetyltransf_3"/>
    <property type="match status" value="1"/>
</dbReference>
<dbReference type="PANTHER" id="PTHR43792">
    <property type="entry name" value="GNAT FAMILY, PUTATIVE (AFU_ORTHOLOGUE AFUA_3G00765)-RELATED-RELATED"/>
    <property type="match status" value="1"/>
</dbReference>
<dbReference type="Proteomes" id="UP000219494">
    <property type="component" value="Unassembled WGS sequence"/>
</dbReference>
<gene>
    <name evidence="2" type="ORF">SAMN06297144_2035</name>
</gene>
<dbReference type="SUPFAM" id="SSF55729">
    <property type="entry name" value="Acyl-CoA N-acyltransferases (Nat)"/>
    <property type="match status" value="1"/>
</dbReference>
<dbReference type="PROSITE" id="PS51186">
    <property type="entry name" value="GNAT"/>
    <property type="match status" value="1"/>
</dbReference>
<proteinExistence type="predicted"/>
<dbReference type="RefSeq" id="WP_179640961.1">
    <property type="nucleotide sequence ID" value="NZ_OBMI01000002.1"/>
</dbReference>
<organism evidence="2 3">
    <name type="scientific">Sphingomonas guangdongensis</name>
    <dbReference type="NCBI Taxonomy" id="1141890"/>
    <lineage>
        <taxon>Bacteria</taxon>
        <taxon>Pseudomonadati</taxon>
        <taxon>Pseudomonadota</taxon>
        <taxon>Alphaproteobacteria</taxon>
        <taxon>Sphingomonadales</taxon>
        <taxon>Sphingomonadaceae</taxon>
        <taxon>Sphingomonas</taxon>
    </lineage>
</organism>
<feature type="domain" description="N-acetyltransferase" evidence="1">
    <location>
        <begin position="8"/>
        <end position="166"/>
    </location>
</feature>
<protein>
    <submittedName>
        <fullName evidence="2">Protein N-acetyltransferase, RimJ/RimL family</fullName>
    </submittedName>
</protein>
<name>A0A285QYC8_9SPHN</name>
<keyword evidence="3" id="KW-1185">Reference proteome</keyword>
<dbReference type="InterPro" id="IPR000182">
    <property type="entry name" value="GNAT_dom"/>
</dbReference>
<dbReference type="GO" id="GO:0016747">
    <property type="term" value="F:acyltransferase activity, transferring groups other than amino-acyl groups"/>
    <property type="evidence" value="ECO:0007669"/>
    <property type="project" value="InterPro"/>
</dbReference>
<dbReference type="InterPro" id="IPR051531">
    <property type="entry name" value="N-acetyltransferase"/>
</dbReference>
<evidence type="ECO:0000259" key="1">
    <source>
        <dbReference type="PROSITE" id="PS51186"/>
    </source>
</evidence>
<reference evidence="2 3" key="1">
    <citation type="submission" date="2017-07" db="EMBL/GenBank/DDBJ databases">
        <authorList>
            <person name="Sun Z.S."/>
            <person name="Albrecht U."/>
            <person name="Echele G."/>
            <person name="Lee C.C."/>
        </authorList>
    </citation>
    <scope>NUCLEOTIDE SEQUENCE [LARGE SCALE GENOMIC DNA]</scope>
    <source>
        <strain evidence="2 3">CGMCC 1.12672</strain>
    </source>
</reference>
<dbReference type="Gene3D" id="3.40.630.30">
    <property type="match status" value="1"/>
</dbReference>
<keyword evidence="2" id="KW-0808">Transferase</keyword>